<dbReference type="InterPro" id="IPR042199">
    <property type="entry name" value="AsparK_Bifunc_asparK/hSer_DH"/>
</dbReference>
<dbReference type="UniPathway" id="UPA00034">
    <property type="reaction ID" value="UER00015"/>
</dbReference>
<dbReference type="InterPro" id="IPR036393">
    <property type="entry name" value="AceGlu_kinase-like_sf"/>
</dbReference>
<dbReference type="RefSeq" id="WP_009032836.1">
    <property type="nucleotide sequence ID" value="NZ_ALWO02000052.1"/>
</dbReference>
<sequence length="424" mass="47761">MAKTFVFKFGGASIKDANSIINLSKILHNRLRNHTVIVVSAMGKTTNALEVIISKKMDMKEYSSNITILKNYHLDICQTIFPENHPIFPTLENQFLKLSNALDYSLSKENYDEFYDSIICFGELVASRIVHEYLCLKNIFCLWQDARDLIETNEDFRFAKVNWEKSKKNIKKQLLPKLEQFPVLTQGFISGAASGKTTTLGREGSDFTAAILAACLGAASVTIWKDVPGVLNADPKRFEKTVKFDELDYREAAELTYYGASVIHPKTIKPLANQNIPLFVKSFLDPDAAGTKIHGVKQPNTVPCIVVKDQQILVSFKVTDFTFISEAHLHQIYGELEKLKLRVNLLQTSAISISLVMDNQIFKLEKLTEKLKAVYEIKYNSGLQLLTIKNHNAALVKEILGEQPLLLEQITRATFQAVIQPSAQ</sequence>
<comment type="similarity">
    <text evidence="2 7">Belongs to the aspartokinase family.</text>
</comment>
<evidence type="ECO:0000313" key="10">
    <source>
        <dbReference type="EMBL" id="EOZ92339.1"/>
    </source>
</evidence>
<dbReference type="GO" id="GO:0005829">
    <property type="term" value="C:cytosol"/>
    <property type="evidence" value="ECO:0007669"/>
    <property type="project" value="TreeGrafter"/>
</dbReference>
<dbReference type="GO" id="GO:0009089">
    <property type="term" value="P:lysine biosynthetic process via diaminopimelate"/>
    <property type="evidence" value="ECO:0007669"/>
    <property type="project" value="UniProtKB-UniPathway"/>
</dbReference>
<evidence type="ECO:0000256" key="7">
    <source>
        <dbReference type="RuleBase" id="RU003448"/>
    </source>
</evidence>
<comment type="pathway">
    <text evidence="8">Amino-acid biosynthesis; L-methionine biosynthesis via de novo pathway; L-homoserine from L-aspartate: step 1/3.</text>
</comment>
<dbReference type="PANTHER" id="PTHR21499">
    <property type="entry name" value="ASPARTATE KINASE"/>
    <property type="match status" value="1"/>
</dbReference>
<dbReference type="Proteomes" id="UP000006073">
    <property type="component" value="Unassembled WGS sequence"/>
</dbReference>
<dbReference type="GO" id="GO:0004072">
    <property type="term" value="F:aspartate kinase activity"/>
    <property type="evidence" value="ECO:0007669"/>
    <property type="project" value="UniProtKB-EC"/>
</dbReference>
<evidence type="ECO:0000256" key="8">
    <source>
        <dbReference type="RuleBase" id="RU004249"/>
    </source>
</evidence>
<gene>
    <name evidence="10" type="ORF">A33Q_4432</name>
</gene>
<keyword evidence="4" id="KW-0547">Nucleotide-binding</keyword>
<dbReference type="GO" id="GO:0009088">
    <property type="term" value="P:threonine biosynthetic process"/>
    <property type="evidence" value="ECO:0007669"/>
    <property type="project" value="UniProtKB-UniPathway"/>
</dbReference>
<feature type="domain" description="Aspartate/glutamate/uridylate kinase" evidence="9">
    <location>
        <begin position="3"/>
        <end position="282"/>
    </location>
</feature>
<comment type="pathway">
    <text evidence="8">Amino-acid biosynthesis; L-threonine biosynthesis; L-threonine from L-aspartate: step 1/5.</text>
</comment>
<evidence type="ECO:0000256" key="4">
    <source>
        <dbReference type="ARBA" id="ARBA00022741"/>
    </source>
</evidence>
<proteinExistence type="inferred from homology"/>
<dbReference type="InterPro" id="IPR001341">
    <property type="entry name" value="Asp_kinase"/>
</dbReference>
<dbReference type="EC" id="2.7.2.4" evidence="7"/>
<dbReference type="UniPathway" id="UPA00051">
    <property type="reaction ID" value="UER00462"/>
</dbReference>
<evidence type="ECO:0000256" key="5">
    <source>
        <dbReference type="ARBA" id="ARBA00022777"/>
    </source>
</evidence>
<accession>S2D0D7</accession>
<comment type="caution">
    <text evidence="10">The sequence shown here is derived from an EMBL/GenBank/DDBJ whole genome shotgun (WGS) entry which is preliminary data.</text>
</comment>
<evidence type="ECO:0000256" key="1">
    <source>
        <dbReference type="ARBA" id="ARBA00004766"/>
    </source>
</evidence>
<dbReference type="OrthoDB" id="9799110at2"/>
<dbReference type="NCBIfam" id="TIGR00657">
    <property type="entry name" value="asp_kinases"/>
    <property type="match status" value="1"/>
</dbReference>
<dbReference type="eggNOG" id="COG0527">
    <property type="taxonomic scope" value="Bacteria"/>
</dbReference>
<dbReference type="Gene3D" id="1.20.120.1320">
    <property type="entry name" value="Aspartokinase, catalytic domain"/>
    <property type="match status" value="1"/>
</dbReference>
<dbReference type="GO" id="GO:0009090">
    <property type="term" value="P:homoserine biosynthetic process"/>
    <property type="evidence" value="ECO:0007669"/>
    <property type="project" value="TreeGrafter"/>
</dbReference>
<dbReference type="AlphaFoldDB" id="S2D0D7"/>
<dbReference type="STRING" id="1189612.A33Q_4432"/>
<keyword evidence="8" id="KW-0028">Amino-acid biosynthesis</keyword>
<name>S2D0D7_INDAL</name>
<keyword evidence="11" id="KW-1185">Reference proteome</keyword>
<evidence type="ECO:0000259" key="9">
    <source>
        <dbReference type="Pfam" id="PF00696"/>
    </source>
</evidence>
<keyword evidence="5 7" id="KW-0418">Kinase</keyword>
<evidence type="ECO:0000256" key="3">
    <source>
        <dbReference type="ARBA" id="ARBA00022679"/>
    </source>
</evidence>
<reference evidence="10 11" key="1">
    <citation type="journal article" date="2013" name="Genome Announc.">
        <title>Draft Genome Sequence of Indibacter alkaliphilus Strain LW1T, Isolated from Lonar Lake, a Haloalkaline Lake in the Buldana District of Maharashtra, India.</title>
        <authorList>
            <person name="Singh A."/>
            <person name="Kumar Jangir P."/>
            <person name="Sharma R."/>
            <person name="Singh A."/>
            <person name="Kumar Pinnaka A."/>
            <person name="Shivaji S."/>
        </authorList>
    </citation>
    <scope>NUCLEOTIDE SEQUENCE [LARGE SCALE GENOMIC DNA]</scope>
    <source>
        <strain evidence="11">CCUG 57479 / KCTC 22604 / LW1</strain>
    </source>
</reference>
<dbReference type="EMBL" id="ALWO02000052">
    <property type="protein sequence ID" value="EOZ92339.1"/>
    <property type="molecule type" value="Genomic_DNA"/>
</dbReference>
<dbReference type="Gene3D" id="3.40.1160.10">
    <property type="entry name" value="Acetylglutamate kinase-like"/>
    <property type="match status" value="1"/>
</dbReference>
<comment type="catalytic activity">
    <reaction evidence="7">
        <text>L-aspartate + ATP = 4-phospho-L-aspartate + ADP</text>
        <dbReference type="Rhea" id="RHEA:23776"/>
        <dbReference type="ChEBI" id="CHEBI:29991"/>
        <dbReference type="ChEBI" id="CHEBI:30616"/>
        <dbReference type="ChEBI" id="CHEBI:57535"/>
        <dbReference type="ChEBI" id="CHEBI:456216"/>
        <dbReference type="EC" id="2.7.2.4"/>
    </reaction>
</comment>
<keyword evidence="6" id="KW-0067">ATP-binding</keyword>
<dbReference type="Pfam" id="PF00696">
    <property type="entry name" value="AA_kinase"/>
    <property type="match status" value="1"/>
</dbReference>
<comment type="pathway">
    <text evidence="1 8">Amino-acid biosynthesis; L-lysine biosynthesis via DAP pathway; (S)-tetrahydrodipicolinate from L-aspartate: step 1/4.</text>
</comment>
<dbReference type="InterPro" id="IPR001048">
    <property type="entry name" value="Asp/Glu/Uridylate_kinase"/>
</dbReference>
<organism evidence="10 11">
    <name type="scientific">Indibacter alkaliphilus (strain CCUG 57479 / KCTC 22604 / LW1)</name>
    <dbReference type="NCBI Taxonomy" id="1189612"/>
    <lineage>
        <taxon>Bacteria</taxon>
        <taxon>Pseudomonadati</taxon>
        <taxon>Bacteroidota</taxon>
        <taxon>Cytophagia</taxon>
        <taxon>Cytophagales</taxon>
        <taxon>Cyclobacteriaceae</taxon>
    </lineage>
</organism>
<dbReference type="PANTHER" id="PTHR21499:SF59">
    <property type="entry name" value="ASPARTOKINASE"/>
    <property type="match status" value="1"/>
</dbReference>
<dbReference type="GO" id="GO:0005524">
    <property type="term" value="F:ATP binding"/>
    <property type="evidence" value="ECO:0007669"/>
    <property type="project" value="UniProtKB-KW"/>
</dbReference>
<evidence type="ECO:0000256" key="2">
    <source>
        <dbReference type="ARBA" id="ARBA00010122"/>
    </source>
</evidence>
<dbReference type="SUPFAM" id="SSF53633">
    <property type="entry name" value="Carbamate kinase-like"/>
    <property type="match status" value="1"/>
</dbReference>
<evidence type="ECO:0000256" key="6">
    <source>
        <dbReference type="ARBA" id="ARBA00022840"/>
    </source>
</evidence>
<keyword evidence="3 7" id="KW-0808">Transferase</keyword>
<protein>
    <recommendedName>
        <fullName evidence="7">Aspartokinase</fullName>
        <ecNumber evidence="7">2.7.2.4</ecNumber>
    </recommendedName>
</protein>
<evidence type="ECO:0000313" key="11">
    <source>
        <dbReference type="Proteomes" id="UP000006073"/>
    </source>
</evidence>
<dbReference type="UniPathway" id="UPA00050">
    <property type="reaction ID" value="UER00461"/>
</dbReference>